<organism evidence="1 2">
    <name type="scientific">Dreissena polymorpha</name>
    <name type="common">Zebra mussel</name>
    <name type="synonym">Mytilus polymorpha</name>
    <dbReference type="NCBI Taxonomy" id="45954"/>
    <lineage>
        <taxon>Eukaryota</taxon>
        <taxon>Metazoa</taxon>
        <taxon>Spiralia</taxon>
        <taxon>Lophotrochozoa</taxon>
        <taxon>Mollusca</taxon>
        <taxon>Bivalvia</taxon>
        <taxon>Autobranchia</taxon>
        <taxon>Heteroconchia</taxon>
        <taxon>Euheterodonta</taxon>
        <taxon>Imparidentia</taxon>
        <taxon>Neoheterodontei</taxon>
        <taxon>Myida</taxon>
        <taxon>Dreissenoidea</taxon>
        <taxon>Dreissenidae</taxon>
        <taxon>Dreissena</taxon>
    </lineage>
</organism>
<protein>
    <submittedName>
        <fullName evidence="1">Uncharacterized protein</fullName>
    </submittedName>
</protein>
<comment type="caution">
    <text evidence="1">The sequence shown here is derived from an EMBL/GenBank/DDBJ whole genome shotgun (WGS) entry which is preliminary data.</text>
</comment>
<dbReference type="Proteomes" id="UP000828390">
    <property type="component" value="Unassembled WGS sequence"/>
</dbReference>
<reference evidence="1" key="1">
    <citation type="journal article" date="2019" name="bioRxiv">
        <title>The Genome of the Zebra Mussel, Dreissena polymorpha: A Resource for Invasive Species Research.</title>
        <authorList>
            <person name="McCartney M.A."/>
            <person name="Auch B."/>
            <person name="Kono T."/>
            <person name="Mallez S."/>
            <person name="Zhang Y."/>
            <person name="Obille A."/>
            <person name="Becker A."/>
            <person name="Abrahante J.E."/>
            <person name="Garbe J."/>
            <person name="Badalamenti J.P."/>
            <person name="Herman A."/>
            <person name="Mangelson H."/>
            <person name="Liachko I."/>
            <person name="Sullivan S."/>
            <person name="Sone E.D."/>
            <person name="Koren S."/>
            <person name="Silverstein K.A.T."/>
            <person name="Beckman K.B."/>
            <person name="Gohl D.M."/>
        </authorList>
    </citation>
    <scope>NUCLEOTIDE SEQUENCE</scope>
    <source>
        <strain evidence="1">Duluth1</strain>
        <tissue evidence="1">Whole animal</tissue>
    </source>
</reference>
<keyword evidence="2" id="KW-1185">Reference proteome</keyword>
<proteinExistence type="predicted"/>
<evidence type="ECO:0000313" key="2">
    <source>
        <dbReference type="Proteomes" id="UP000828390"/>
    </source>
</evidence>
<dbReference type="EMBL" id="JAIWYP010000002">
    <property type="protein sequence ID" value="KAH3862253.1"/>
    <property type="molecule type" value="Genomic_DNA"/>
</dbReference>
<reference evidence="1" key="2">
    <citation type="submission" date="2020-11" db="EMBL/GenBank/DDBJ databases">
        <authorList>
            <person name="McCartney M.A."/>
            <person name="Auch B."/>
            <person name="Kono T."/>
            <person name="Mallez S."/>
            <person name="Becker A."/>
            <person name="Gohl D.M."/>
            <person name="Silverstein K.A.T."/>
            <person name="Koren S."/>
            <person name="Bechman K.B."/>
            <person name="Herman A."/>
            <person name="Abrahante J.E."/>
            <person name="Garbe J."/>
        </authorList>
    </citation>
    <scope>NUCLEOTIDE SEQUENCE</scope>
    <source>
        <strain evidence="1">Duluth1</strain>
        <tissue evidence="1">Whole animal</tissue>
    </source>
</reference>
<gene>
    <name evidence="1" type="ORF">DPMN_025219</name>
</gene>
<sequence length="82" mass="9522">MKLHRYIDHDSQMTPIDFQVSRIIKLHRYIDHDLQMTPIDFQVTRSKIDHDSQMTVLSTGFLSGAPRVVHGVSPPDDDFFLI</sequence>
<dbReference type="AlphaFoldDB" id="A0A9D4LPF8"/>
<name>A0A9D4LPF8_DREPO</name>
<evidence type="ECO:0000313" key="1">
    <source>
        <dbReference type="EMBL" id="KAH3862253.1"/>
    </source>
</evidence>
<accession>A0A9D4LPF8</accession>